<feature type="transmembrane region" description="Helical" evidence="7">
    <location>
        <begin position="12"/>
        <end position="35"/>
    </location>
</feature>
<accession>A0A7C3IKL3</accession>
<evidence type="ECO:0000256" key="2">
    <source>
        <dbReference type="ARBA" id="ARBA00022448"/>
    </source>
</evidence>
<gene>
    <name evidence="9" type="ORF">ENS59_08870</name>
</gene>
<feature type="transmembrane region" description="Helical" evidence="7">
    <location>
        <begin position="105"/>
        <end position="129"/>
    </location>
</feature>
<feature type="transmembrane region" description="Helical" evidence="7">
    <location>
        <begin position="185"/>
        <end position="210"/>
    </location>
</feature>
<dbReference type="GO" id="GO:0005886">
    <property type="term" value="C:plasma membrane"/>
    <property type="evidence" value="ECO:0007669"/>
    <property type="project" value="UniProtKB-SubCell"/>
</dbReference>
<name>A0A7C3IKL3_9SPIR</name>
<feature type="transmembrane region" description="Helical" evidence="7">
    <location>
        <begin position="141"/>
        <end position="164"/>
    </location>
</feature>
<organism evidence="9">
    <name type="scientific">Gracilinema caldarium</name>
    <dbReference type="NCBI Taxonomy" id="215591"/>
    <lineage>
        <taxon>Bacteria</taxon>
        <taxon>Pseudomonadati</taxon>
        <taxon>Spirochaetota</taxon>
        <taxon>Spirochaetia</taxon>
        <taxon>Spirochaetales</taxon>
        <taxon>Breznakiellaceae</taxon>
        <taxon>Gracilinema</taxon>
    </lineage>
</organism>
<dbReference type="AlphaFoldDB" id="A0A7C3IKL3"/>
<evidence type="ECO:0000256" key="3">
    <source>
        <dbReference type="ARBA" id="ARBA00022475"/>
    </source>
</evidence>
<dbReference type="CDD" id="cd06261">
    <property type="entry name" value="TM_PBP2"/>
    <property type="match status" value="1"/>
</dbReference>
<comment type="subcellular location">
    <subcellularLocation>
        <location evidence="1 7">Cell membrane</location>
        <topology evidence="1 7">Multi-pass membrane protein</topology>
    </subcellularLocation>
</comment>
<feature type="transmembrane region" description="Helical" evidence="7">
    <location>
        <begin position="244"/>
        <end position="264"/>
    </location>
</feature>
<dbReference type="GO" id="GO:0055085">
    <property type="term" value="P:transmembrane transport"/>
    <property type="evidence" value="ECO:0007669"/>
    <property type="project" value="InterPro"/>
</dbReference>
<comment type="caution">
    <text evidence="9">The sequence shown here is derived from an EMBL/GenBank/DDBJ whole genome shotgun (WGS) entry which is preliminary data.</text>
</comment>
<evidence type="ECO:0000256" key="6">
    <source>
        <dbReference type="ARBA" id="ARBA00023136"/>
    </source>
</evidence>
<dbReference type="InterPro" id="IPR035906">
    <property type="entry name" value="MetI-like_sf"/>
</dbReference>
<dbReference type="SUPFAM" id="SSF161098">
    <property type="entry name" value="MetI-like"/>
    <property type="match status" value="1"/>
</dbReference>
<comment type="similarity">
    <text evidence="7">Belongs to the binding-protein-dependent transport system permease family.</text>
</comment>
<evidence type="ECO:0000256" key="7">
    <source>
        <dbReference type="RuleBase" id="RU363032"/>
    </source>
</evidence>
<proteinExistence type="inferred from homology"/>
<evidence type="ECO:0000313" key="9">
    <source>
        <dbReference type="EMBL" id="HFH29605.1"/>
    </source>
</evidence>
<keyword evidence="2 7" id="KW-0813">Transport</keyword>
<feature type="domain" description="ABC transmembrane type-1" evidence="8">
    <location>
        <begin position="73"/>
        <end position="264"/>
    </location>
</feature>
<feature type="transmembrane region" description="Helical" evidence="7">
    <location>
        <begin position="72"/>
        <end position="98"/>
    </location>
</feature>
<dbReference type="EMBL" id="DSVL01000272">
    <property type="protein sequence ID" value="HFH29605.1"/>
    <property type="molecule type" value="Genomic_DNA"/>
</dbReference>
<keyword evidence="3" id="KW-1003">Cell membrane</keyword>
<protein>
    <submittedName>
        <fullName evidence="9">Carbohydrate ABC transporter permease</fullName>
    </submittedName>
</protein>
<sequence>MVKPTIYSDLIHYLMYFILIIFAFLALYPLFFVLITSLKSAGEYINNKLLLPQKISFVNYRYVWINGNMLKYFINSCILIPAALIFYLFTCISAGFAFGRLRFPFRFLIFLSVLFLMIFPQMLLSIQIFQIVRKMHLVNTYVGLILVWVAYFAPFGTYIMTTYYSSVPMEMVESARIDGANIWQMLFRIMVPIAKPMIVIIIIIGFQSMWNELPFSLLILQTEHLRTITQGIGMMQGQYGLDDTILTAAIISATLVPMVLFMFFQRQITMGSYSGAVKG</sequence>
<dbReference type="PROSITE" id="PS50928">
    <property type="entry name" value="ABC_TM1"/>
    <property type="match status" value="1"/>
</dbReference>
<evidence type="ECO:0000256" key="5">
    <source>
        <dbReference type="ARBA" id="ARBA00022989"/>
    </source>
</evidence>
<keyword evidence="6 7" id="KW-0472">Membrane</keyword>
<dbReference type="InterPro" id="IPR000515">
    <property type="entry name" value="MetI-like"/>
</dbReference>
<evidence type="ECO:0000256" key="1">
    <source>
        <dbReference type="ARBA" id="ARBA00004651"/>
    </source>
</evidence>
<dbReference type="PANTHER" id="PTHR43744:SF12">
    <property type="entry name" value="ABC TRANSPORTER PERMEASE PROTEIN MG189-RELATED"/>
    <property type="match status" value="1"/>
</dbReference>
<dbReference type="Pfam" id="PF00528">
    <property type="entry name" value="BPD_transp_1"/>
    <property type="match status" value="1"/>
</dbReference>
<evidence type="ECO:0000256" key="4">
    <source>
        <dbReference type="ARBA" id="ARBA00022692"/>
    </source>
</evidence>
<dbReference type="PANTHER" id="PTHR43744">
    <property type="entry name" value="ABC TRANSPORTER PERMEASE PROTEIN MG189-RELATED-RELATED"/>
    <property type="match status" value="1"/>
</dbReference>
<evidence type="ECO:0000259" key="8">
    <source>
        <dbReference type="PROSITE" id="PS50928"/>
    </source>
</evidence>
<dbReference type="Gene3D" id="1.10.3720.10">
    <property type="entry name" value="MetI-like"/>
    <property type="match status" value="1"/>
</dbReference>
<keyword evidence="4 7" id="KW-0812">Transmembrane</keyword>
<reference evidence="9" key="1">
    <citation type="journal article" date="2020" name="mSystems">
        <title>Genome- and Community-Level Interaction Insights into Carbon Utilization and Element Cycling Functions of Hydrothermarchaeota in Hydrothermal Sediment.</title>
        <authorList>
            <person name="Zhou Z."/>
            <person name="Liu Y."/>
            <person name="Xu W."/>
            <person name="Pan J."/>
            <person name="Luo Z.H."/>
            <person name="Li M."/>
        </authorList>
    </citation>
    <scope>NUCLEOTIDE SEQUENCE [LARGE SCALE GENOMIC DNA]</scope>
    <source>
        <strain evidence="9">SpSt-503</strain>
    </source>
</reference>
<keyword evidence="5 7" id="KW-1133">Transmembrane helix</keyword>